<dbReference type="InterPro" id="IPR036280">
    <property type="entry name" value="Multihaem_cyt_sf"/>
</dbReference>
<keyword evidence="2" id="KW-0349">Heme</keyword>
<feature type="chain" id="PRO_5003057925" description="Class III cytochrome C domain-containing protein" evidence="7">
    <location>
        <begin position="22"/>
        <end position="420"/>
    </location>
</feature>
<dbReference type="HOGENOM" id="CLU_054357_0_0_0"/>
<name>D4H0P2_DENA2</name>
<dbReference type="Proteomes" id="UP000002012">
    <property type="component" value="Chromosome"/>
</dbReference>
<reference evidence="9 10" key="1">
    <citation type="journal article" date="2010" name="Stand. Genomic Sci.">
        <title>Complete genome sequence of Denitrovibrio acetiphilus type strain (N2460).</title>
        <authorList>
            <person name="Kiss H."/>
            <person name="Lang E."/>
            <person name="Lapidus A."/>
            <person name="Copeland A."/>
            <person name="Nolan M."/>
            <person name="Glavina Del Rio T."/>
            <person name="Chen F."/>
            <person name="Lucas S."/>
            <person name="Tice H."/>
            <person name="Cheng J.F."/>
            <person name="Han C."/>
            <person name="Goodwin L."/>
            <person name="Pitluck S."/>
            <person name="Liolios K."/>
            <person name="Pati A."/>
            <person name="Ivanova N."/>
            <person name="Mavromatis K."/>
            <person name="Chen A."/>
            <person name="Palaniappan K."/>
            <person name="Land M."/>
            <person name="Hauser L."/>
            <person name="Chang Y.J."/>
            <person name="Jeffries C.D."/>
            <person name="Detter J.C."/>
            <person name="Brettin T."/>
            <person name="Spring S."/>
            <person name="Rohde M."/>
            <person name="Goker M."/>
            <person name="Woyke T."/>
            <person name="Bristow J."/>
            <person name="Eisen J.A."/>
            <person name="Markowitz V."/>
            <person name="Hugenholtz P."/>
            <person name="Kyrpides N.C."/>
            <person name="Klenk H.P."/>
        </authorList>
    </citation>
    <scope>NUCLEOTIDE SEQUENCE [LARGE SCALE GENOMIC DNA]</scope>
    <source>
        <strain evidence="10">DSM 12809 / NBRC 114555 / N2460</strain>
    </source>
</reference>
<evidence type="ECO:0000313" key="10">
    <source>
        <dbReference type="Proteomes" id="UP000002012"/>
    </source>
</evidence>
<evidence type="ECO:0000259" key="8">
    <source>
        <dbReference type="Pfam" id="PF02085"/>
    </source>
</evidence>
<dbReference type="EMBL" id="CP001968">
    <property type="protein sequence ID" value="ADD68555.1"/>
    <property type="molecule type" value="Genomic_DNA"/>
</dbReference>
<dbReference type="RefSeq" id="WP_013011066.1">
    <property type="nucleotide sequence ID" value="NC_013943.1"/>
</dbReference>
<dbReference type="NCBIfam" id="NF040967">
    <property type="entry name" value="cytc_ExtN"/>
    <property type="match status" value="1"/>
</dbReference>
<dbReference type="GO" id="GO:0009055">
    <property type="term" value="F:electron transfer activity"/>
    <property type="evidence" value="ECO:0007669"/>
    <property type="project" value="InterPro"/>
</dbReference>
<evidence type="ECO:0000313" key="9">
    <source>
        <dbReference type="EMBL" id="ADD68555.1"/>
    </source>
</evidence>
<keyword evidence="6" id="KW-0408">Iron</keyword>
<keyword evidence="4 7" id="KW-0732">Signal</keyword>
<sequence precursor="true">MKKFLMTACISLFFLTSAGLAADKNDKNDKNCALCHDQHSSGAHKNLECVECHSQNSEHFDKAANFATEAKGCLSCHENYSGMMHSAMVHRESEKKFVHKTFNGIDNNFYDKNCKNCHVTSCTDCHQKGDAHEITKPDTDTCQKCHRDYYIGIEYTGLGQREDHERYDRGIEQNGSKYASMLPDIHHEKGMNCSDCHSMESLAKGQVSSKSCTDCHTPDKSIIEHSIAAHMEKMECYTCHSAWANQEYGTFWIKLEDTAFDEYFRWVKRPHIDYAKSSHTKEYTKFPIAVNKAGKYSPIRPEYITFLTHVKGDKVQGTENRMISNFYKAVFPHTIRRETVTCEQCHKTPKRFMRETRQERIFDLQKDGLMVDSFYNMRWYRLSNGRFADDDEFERIMTESPEYQKLIVKKWQQIIKSLSN</sequence>
<evidence type="ECO:0000256" key="7">
    <source>
        <dbReference type="SAM" id="SignalP"/>
    </source>
</evidence>
<dbReference type="PANTHER" id="PTHR35038:SF8">
    <property type="entry name" value="C-TYPE POLYHEME CYTOCHROME OMCC"/>
    <property type="match status" value="1"/>
</dbReference>
<dbReference type="Gene3D" id="3.90.10.10">
    <property type="entry name" value="Cytochrome C3"/>
    <property type="match status" value="1"/>
</dbReference>
<keyword evidence="10" id="KW-1185">Reference proteome</keyword>
<dbReference type="InterPro" id="IPR051829">
    <property type="entry name" value="Multiheme_Cytochr_ET"/>
</dbReference>
<dbReference type="GO" id="GO:0046872">
    <property type="term" value="F:metal ion binding"/>
    <property type="evidence" value="ECO:0007669"/>
    <property type="project" value="UniProtKB-KW"/>
</dbReference>
<evidence type="ECO:0000256" key="6">
    <source>
        <dbReference type="ARBA" id="ARBA00023004"/>
    </source>
</evidence>
<dbReference type="AlphaFoldDB" id="D4H0P2"/>
<keyword evidence="1" id="KW-0813">Transport</keyword>
<dbReference type="InterPro" id="IPR020942">
    <property type="entry name" value="Cyt_c_III_dom"/>
</dbReference>
<dbReference type="PaxDb" id="522772-Dacet_1791"/>
<dbReference type="GO" id="GO:0020037">
    <property type="term" value="F:heme binding"/>
    <property type="evidence" value="ECO:0007669"/>
    <property type="project" value="InterPro"/>
</dbReference>
<dbReference type="PANTHER" id="PTHR35038">
    <property type="entry name" value="DISSIMILATORY SULFITE REDUCTASE SIRA"/>
    <property type="match status" value="1"/>
</dbReference>
<evidence type="ECO:0000256" key="4">
    <source>
        <dbReference type="ARBA" id="ARBA00022729"/>
    </source>
</evidence>
<keyword evidence="5" id="KW-0249">Electron transport</keyword>
<evidence type="ECO:0000256" key="1">
    <source>
        <dbReference type="ARBA" id="ARBA00022448"/>
    </source>
</evidence>
<dbReference type="OrthoDB" id="5390534at2"/>
<dbReference type="InParanoid" id="D4H0P2"/>
<proteinExistence type="predicted"/>
<evidence type="ECO:0000256" key="2">
    <source>
        <dbReference type="ARBA" id="ARBA00022617"/>
    </source>
</evidence>
<dbReference type="STRING" id="522772.Dacet_1791"/>
<evidence type="ECO:0000256" key="3">
    <source>
        <dbReference type="ARBA" id="ARBA00022723"/>
    </source>
</evidence>
<feature type="domain" description="Class III cytochrome C" evidence="8">
    <location>
        <begin position="179"/>
        <end position="246"/>
    </location>
</feature>
<protein>
    <recommendedName>
        <fullName evidence="8">Class III cytochrome C domain-containing protein</fullName>
    </recommendedName>
</protein>
<dbReference type="eggNOG" id="COG3303">
    <property type="taxonomic scope" value="Bacteria"/>
</dbReference>
<feature type="signal peptide" evidence="7">
    <location>
        <begin position="1"/>
        <end position="21"/>
    </location>
</feature>
<dbReference type="SUPFAM" id="SSF48695">
    <property type="entry name" value="Multiheme cytochromes"/>
    <property type="match status" value="1"/>
</dbReference>
<gene>
    <name evidence="9" type="ordered locus">Dacet_1791</name>
</gene>
<dbReference type="Pfam" id="PF02085">
    <property type="entry name" value="Cytochrom_CIII"/>
    <property type="match status" value="1"/>
</dbReference>
<accession>D4H0P2</accession>
<dbReference type="GO" id="GO:0016491">
    <property type="term" value="F:oxidoreductase activity"/>
    <property type="evidence" value="ECO:0007669"/>
    <property type="project" value="TreeGrafter"/>
</dbReference>
<organism evidence="9 10">
    <name type="scientific">Denitrovibrio acetiphilus (strain DSM 12809 / NBRC 114555 / N2460)</name>
    <dbReference type="NCBI Taxonomy" id="522772"/>
    <lineage>
        <taxon>Bacteria</taxon>
        <taxon>Pseudomonadati</taxon>
        <taxon>Deferribacterota</taxon>
        <taxon>Deferribacteres</taxon>
        <taxon>Deferribacterales</taxon>
        <taxon>Geovibrionaceae</taxon>
        <taxon>Denitrovibrio</taxon>
    </lineage>
</organism>
<dbReference type="KEGG" id="dap:Dacet_1791"/>
<keyword evidence="3" id="KW-0479">Metal-binding</keyword>
<dbReference type="NCBIfam" id="NF040968">
    <property type="entry name" value="FeS_ExtO"/>
    <property type="match status" value="1"/>
</dbReference>
<evidence type="ECO:0000256" key="5">
    <source>
        <dbReference type="ARBA" id="ARBA00022982"/>
    </source>
</evidence>